<dbReference type="Pfam" id="PF00501">
    <property type="entry name" value="AMP-binding"/>
    <property type="match status" value="1"/>
</dbReference>
<dbReference type="InterPro" id="IPR042099">
    <property type="entry name" value="ANL_N_sf"/>
</dbReference>
<dbReference type="PANTHER" id="PTHR45527">
    <property type="entry name" value="NONRIBOSOMAL PEPTIDE SYNTHETASE"/>
    <property type="match status" value="1"/>
</dbReference>
<dbReference type="InterPro" id="IPR010071">
    <property type="entry name" value="AA_adenyl_dom"/>
</dbReference>
<dbReference type="CDD" id="cd05930">
    <property type="entry name" value="A_NRPS"/>
    <property type="match status" value="1"/>
</dbReference>
<dbReference type="Proteomes" id="UP001056079">
    <property type="component" value="Chromosome"/>
</dbReference>
<dbReference type="SUPFAM" id="SSF51197">
    <property type="entry name" value="Clavaminate synthase-like"/>
    <property type="match status" value="1"/>
</dbReference>
<feature type="domain" description="Carrier" evidence="4">
    <location>
        <begin position="727"/>
        <end position="810"/>
    </location>
</feature>
<reference evidence="5" key="1">
    <citation type="submission" date="2021-08" db="EMBL/GenBank/DDBJ databases">
        <title>DNA methylation of m4C regulates biosynthesis of daptomycin in Streptomyces roseosporus L30.</title>
        <authorList>
            <person name="Fang J.-L."/>
        </authorList>
    </citation>
    <scope>NUCLEOTIDE SEQUENCE</scope>
    <source>
        <strain evidence="5">L30</strain>
    </source>
</reference>
<evidence type="ECO:0000313" key="6">
    <source>
        <dbReference type="Proteomes" id="UP001056079"/>
    </source>
</evidence>
<evidence type="ECO:0000313" key="5">
    <source>
        <dbReference type="EMBL" id="USC50808.1"/>
    </source>
</evidence>
<dbReference type="Gene3D" id="3.60.130.10">
    <property type="entry name" value="Clavaminate synthase-like"/>
    <property type="match status" value="1"/>
</dbReference>
<keyword evidence="2" id="KW-0408">Iron</keyword>
<dbReference type="RefSeq" id="WP_006123298.1">
    <property type="nucleotide sequence ID" value="NZ_CP098609.1"/>
</dbReference>
<evidence type="ECO:0000259" key="4">
    <source>
        <dbReference type="PROSITE" id="PS50075"/>
    </source>
</evidence>
<organism evidence="5 6">
    <name type="scientific">Streptomyces filamentosus</name>
    <name type="common">Streptomyces roseosporus</name>
    <dbReference type="NCBI Taxonomy" id="67294"/>
    <lineage>
        <taxon>Bacteria</taxon>
        <taxon>Bacillati</taxon>
        <taxon>Actinomycetota</taxon>
        <taxon>Actinomycetes</taxon>
        <taxon>Kitasatosporales</taxon>
        <taxon>Streptomycetaceae</taxon>
        <taxon>Streptomyces</taxon>
    </lineage>
</organism>
<proteinExistence type="predicted"/>
<dbReference type="InterPro" id="IPR020845">
    <property type="entry name" value="AMP-binding_CS"/>
</dbReference>
<name>A0ABY4V552_STRFL</name>
<dbReference type="Pfam" id="PF00550">
    <property type="entry name" value="PP-binding"/>
    <property type="match status" value="1"/>
</dbReference>
<dbReference type="InterPro" id="IPR042098">
    <property type="entry name" value="TauD-like_sf"/>
</dbReference>
<feature type="region of interest" description="Disordered" evidence="3">
    <location>
        <begin position="803"/>
        <end position="832"/>
    </location>
</feature>
<dbReference type="Pfam" id="PF13193">
    <property type="entry name" value="AMP-binding_C"/>
    <property type="match status" value="1"/>
</dbReference>
<dbReference type="Gene3D" id="3.30.300.30">
    <property type="match status" value="1"/>
</dbReference>
<sequence>MTITGAPQRLIPRWIPSAGARPGHAELTRAVPVRLSARVRLLARRSAAPWEAAALAAHAAVLGALSGEQAFVTGYVPPAPAAGAASGDIRPCALTVDDGSWRTLLTTAARAVGNAVDGAFETVLDLGPGQPYRSPDAALTVALRSGPEGPALHLRYRTDVLDAEAAERVAGYYVTAWEHMAAAPDAPWRGSSLLSDDELRRQLHGMAGPARALPDRRFHELFEEQVALRPDATAAVHGSDSHTYGELNAKANRIAHALLARDLGPEAVVAVVTERHLDWQAAVIGVFKAGAAYLPIEPGLPAERMGRMLERSGCRLALTEEGGSGQVVRAAPADLDVLTVAAALDEGHPEHNPGIQVAPGQLAYLYFTSGSTGEPKGAMCEHDGFVNHLCAKLEDLGVDEGQVVAQTAPQSFDISLWQLVSALVVGGRTLIVEQDAILDVDRFLETVERGGVTVLQIVPSYLEVLLSRLEDSPGRLPRLRCVSVTGEALKKELTVRWFARFPDIALVNAYGLTETSDDTNHAVLTAVPERDSVPLGPPVRNVTVYVVDDDLRPVPLGAPGEIVFSGVCVGRGYVNDPVRTEQAFGEDPHRPGHRLYRSGDFGRWLPDGSLEFLGRRDAQVKIRGFRIEIGEIENQLLRLSGVRDGAVVVVDDPDGGRELVGFQAGSELPSGTLLDALAQSLPEYMVPRRIVRLDALPLTPNGKTDKRALRALAQELLTATEQEAQDPPRTDEERRMAEAWAEVLRVPVDRIGRESDFFALGGTSLSAIRLVVRAERAFTLRDVRAHPTLAGLAALRDTAEGRADEGASCSPAADNRAADNRAADNRPDDATAPAAARNNLRDAGSEHTVAPASDPAANASFDVVRTEGRPAVLDLGRAAPADPVAWATGHRARLHATVAEHGAVLVRGLGLRDAETVGRVARELLHEVMTEREGFAARRVLADGVHSSSEWPAEQPMCMHHELSYAREVPGTLIFACLTAPSSGGVTAVADSQEVLEALPAGLVERFESEGWLLDRNYTDLTGIGLAAAFGTGDRAAVDAYCAARGIETRWADDGGLRTRQRSAALLRHPVSGRRSWFNQVSFLSEWTLDAAVREYLKFEFGDDGLPFNTRYGSGAAIDEATVLAINEVYEKHTLRERWRAGDLMIVDNLRMAHSREPYEGSREVAVVLGDPVAIPAFPGPAGP</sequence>
<dbReference type="Pfam" id="PF02668">
    <property type="entry name" value="TauD"/>
    <property type="match status" value="1"/>
</dbReference>
<protein>
    <submittedName>
        <fullName evidence="5">Amino acid adenylation domain-containing protein</fullName>
    </submittedName>
</protein>
<dbReference type="NCBIfam" id="TIGR01733">
    <property type="entry name" value="AA-adenyl-dom"/>
    <property type="match status" value="1"/>
</dbReference>
<dbReference type="SUPFAM" id="SSF52777">
    <property type="entry name" value="CoA-dependent acyltransferases"/>
    <property type="match status" value="1"/>
</dbReference>
<dbReference type="PROSITE" id="PS00455">
    <property type="entry name" value="AMP_BINDING"/>
    <property type="match status" value="1"/>
</dbReference>
<dbReference type="PROSITE" id="PS50075">
    <property type="entry name" value="CARRIER"/>
    <property type="match status" value="1"/>
</dbReference>
<dbReference type="InterPro" id="IPR036736">
    <property type="entry name" value="ACP-like_sf"/>
</dbReference>
<accession>A0ABY4V552</accession>
<keyword evidence="1" id="KW-0560">Oxidoreductase</keyword>
<dbReference type="SUPFAM" id="SSF47336">
    <property type="entry name" value="ACP-like"/>
    <property type="match status" value="1"/>
</dbReference>
<dbReference type="InterPro" id="IPR000873">
    <property type="entry name" value="AMP-dep_synth/lig_dom"/>
</dbReference>
<gene>
    <name evidence="5" type="ORF">K7395_30770</name>
</gene>
<evidence type="ECO:0000256" key="3">
    <source>
        <dbReference type="SAM" id="MobiDB-lite"/>
    </source>
</evidence>
<feature type="compositionally biased region" description="Basic and acidic residues" evidence="3">
    <location>
        <begin position="816"/>
        <end position="829"/>
    </location>
</feature>
<dbReference type="Gene3D" id="3.30.559.30">
    <property type="entry name" value="Nonribosomal peptide synthetase, condensation domain"/>
    <property type="match status" value="1"/>
</dbReference>
<dbReference type="InterPro" id="IPR045851">
    <property type="entry name" value="AMP-bd_C_sf"/>
</dbReference>
<dbReference type="InterPro" id="IPR025110">
    <property type="entry name" value="AMP-bd_C"/>
</dbReference>
<evidence type="ECO:0000256" key="2">
    <source>
        <dbReference type="ARBA" id="ARBA00023004"/>
    </source>
</evidence>
<dbReference type="Gene3D" id="1.10.1200.10">
    <property type="entry name" value="ACP-like"/>
    <property type="match status" value="1"/>
</dbReference>
<dbReference type="Gene3D" id="3.40.50.12780">
    <property type="entry name" value="N-terminal domain of ligase-like"/>
    <property type="match status" value="1"/>
</dbReference>
<dbReference type="InterPro" id="IPR003819">
    <property type="entry name" value="TauD/TfdA-like"/>
</dbReference>
<dbReference type="InterPro" id="IPR009081">
    <property type="entry name" value="PP-bd_ACP"/>
</dbReference>
<dbReference type="PANTHER" id="PTHR45527:SF1">
    <property type="entry name" value="FATTY ACID SYNTHASE"/>
    <property type="match status" value="1"/>
</dbReference>
<evidence type="ECO:0000256" key="1">
    <source>
        <dbReference type="ARBA" id="ARBA00023002"/>
    </source>
</evidence>
<dbReference type="EMBL" id="CP098609">
    <property type="protein sequence ID" value="USC50808.1"/>
    <property type="molecule type" value="Genomic_DNA"/>
</dbReference>
<keyword evidence="6" id="KW-1185">Reference proteome</keyword>
<dbReference type="SUPFAM" id="SSF56801">
    <property type="entry name" value="Acetyl-CoA synthetase-like"/>
    <property type="match status" value="1"/>
</dbReference>